<dbReference type="InterPro" id="IPR000086">
    <property type="entry name" value="NUDIX_hydrolase_dom"/>
</dbReference>
<dbReference type="InterPro" id="IPR015797">
    <property type="entry name" value="NUDIX_hydrolase-like_dom_sf"/>
</dbReference>
<organism evidence="2">
    <name type="scientific">viral metagenome</name>
    <dbReference type="NCBI Taxonomy" id="1070528"/>
    <lineage>
        <taxon>unclassified sequences</taxon>
        <taxon>metagenomes</taxon>
        <taxon>organismal metagenomes</taxon>
    </lineage>
</organism>
<feature type="domain" description="Nudix hydrolase" evidence="1">
    <location>
        <begin position="6"/>
        <end position="154"/>
    </location>
</feature>
<name>A0A6C0H9Q2_9ZZZZ</name>
<accession>A0A6C0H9Q2</accession>
<sequence>MTLSYFKTAGVGILLIEKNNDDYEFILVHNKSLDTYDIPGGRVDNDISEMETGQKELYEETLGLFKITKSILFKCKYVFFTQWKDTYKLYKIFIIMLNEKSNIKYYNDNYKIINSYKDILSSYKETNKIIKLKLSDFINNNYNYTIRPRDSNILHILIKLKWLNTIRPNNLKLYKNTKPKYSFLLNIKTYYIY</sequence>
<dbReference type="SUPFAM" id="SSF55811">
    <property type="entry name" value="Nudix"/>
    <property type="match status" value="1"/>
</dbReference>
<evidence type="ECO:0000259" key="1">
    <source>
        <dbReference type="PROSITE" id="PS51462"/>
    </source>
</evidence>
<proteinExistence type="predicted"/>
<protein>
    <recommendedName>
        <fullName evidence="1">Nudix hydrolase domain-containing protein</fullName>
    </recommendedName>
</protein>
<reference evidence="2" key="1">
    <citation type="journal article" date="2020" name="Nature">
        <title>Giant virus diversity and host interactions through global metagenomics.</title>
        <authorList>
            <person name="Schulz F."/>
            <person name="Roux S."/>
            <person name="Paez-Espino D."/>
            <person name="Jungbluth S."/>
            <person name="Walsh D.A."/>
            <person name="Denef V.J."/>
            <person name="McMahon K.D."/>
            <person name="Konstantinidis K.T."/>
            <person name="Eloe-Fadrosh E.A."/>
            <person name="Kyrpides N.C."/>
            <person name="Woyke T."/>
        </authorList>
    </citation>
    <scope>NUCLEOTIDE SEQUENCE</scope>
    <source>
        <strain evidence="2">GVMAG-M-3300023179-82</strain>
    </source>
</reference>
<dbReference type="PROSITE" id="PS51462">
    <property type="entry name" value="NUDIX"/>
    <property type="match status" value="1"/>
</dbReference>
<dbReference type="EMBL" id="MN739900">
    <property type="protein sequence ID" value="QHT76723.1"/>
    <property type="molecule type" value="Genomic_DNA"/>
</dbReference>
<evidence type="ECO:0000313" key="2">
    <source>
        <dbReference type="EMBL" id="QHT76723.1"/>
    </source>
</evidence>
<dbReference type="Gene3D" id="3.90.79.10">
    <property type="entry name" value="Nucleoside Triphosphate Pyrophosphohydrolase"/>
    <property type="match status" value="1"/>
</dbReference>
<dbReference type="AlphaFoldDB" id="A0A6C0H9Q2"/>